<dbReference type="InterPro" id="IPR011992">
    <property type="entry name" value="EF-hand-dom_pair"/>
</dbReference>
<comment type="caution">
    <text evidence="3">The sequence shown here is derived from an EMBL/GenBank/DDBJ whole genome shotgun (WGS) entry which is preliminary data.</text>
</comment>
<keyword evidence="1" id="KW-0677">Repeat</keyword>
<evidence type="ECO:0000313" key="3">
    <source>
        <dbReference type="EMBL" id="KAK2110927.1"/>
    </source>
</evidence>
<evidence type="ECO:0000313" key="4">
    <source>
        <dbReference type="Proteomes" id="UP001266305"/>
    </source>
</evidence>
<name>A0ABQ9VNF4_SAGOE</name>
<accession>A0ABQ9VNF4</accession>
<proteinExistence type="predicted"/>
<gene>
    <name evidence="3" type="ORF">P7K49_010673</name>
</gene>
<keyword evidence="2" id="KW-0106">Calcium</keyword>
<feature type="non-terminal residue" evidence="3">
    <location>
        <position position="1"/>
    </location>
</feature>
<protein>
    <submittedName>
        <fullName evidence="3">Uncharacterized protein</fullName>
    </submittedName>
</protein>
<dbReference type="PANTHER" id="PTHR22656:SF1">
    <property type="entry name" value="EF-HAND CALCIUM-BINDING DOMAIN-CONTAINING PROTEIN 13"/>
    <property type="match status" value="1"/>
</dbReference>
<dbReference type="SUPFAM" id="SSF47473">
    <property type="entry name" value="EF-hand"/>
    <property type="match status" value="1"/>
</dbReference>
<organism evidence="3 4">
    <name type="scientific">Saguinus oedipus</name>
    <name type="common">Cotton-top tamarin</name>
    <name type="synonym">Oedipomidas oedipus</name>
    <dbReference type="NCBI Taxonomy" id="9490"/>
    <lineage>
        <taxon>Eukaryota</taxon>
        <taxon>Metazoa</taxon>
        <taxon>Chordata</taxon>
        <taxon>Craniata</taxon>
        <taxon>Vertebrata</taxon>
        <taxon>Euteleostomi</taxon>
        <taxon>Mammalia</taxon>
        <taxon>Eutheria</taxon>
        <taxon>Euarchontoglires</taxon>
        <taxon>Primates</taxon>
        <taxon>Haplorrhini</taxon>
        <taxon>Platyrrhini</taxon>
        <taxon>Cebidae</taxon>
        <taxon>Callitrichinae</taxon>
        <taxon>Saguinus</taxon>
    </lineage>
</organism>
<dbReference type="Proteomes" id="UP001266305">
    <property type="component" value="Unassembled WGS sequence"/>
</dbReference>
<evidence type="ECO:0000256" key="2">
    <source>
        <dbReference type="ARBA" id="ARBA00022837"/>
    </source>
</evidence>
<sequence>SEGEPVLFTLLQELLCRGAGKTAALAKRVTLVTRAAPPLGIFCSVSDQNLSEILCGLLLHRGAGQNGCASQKGCAGVPCLSYTLEFFHSVGNKEDKFYNNNIHKNDVTAISGLQENLNAIGICLTDDKIQKALDNTNLNDEVVHFKDFINELTNTDEFVECQKDACNVINSVCDGKVGIKDLLSTLKSLEKPLNEEQFKVLSNHATDAWENLAAIPKRNAILKDVIDVFTNSPNPSTPFSNLLKEITTLDSIRNETMPVNELSSKLLSAGIPISNKTFQEILRQASVNETEDSLKVLASIKKNVANPDDLGFIMENVGVPLPQDVIQRTLNNVAFSGDLNTREHAHCRSSLPLPRQPTITERLSKQATLPSWNSKHWTEGDAVPFTLHQELLH</sequence>
<dbReference type="PANTHER" id="PTHR22656">
    <property type="entry name" value="EF-HAND CALCIUM-BINDING DOMAIN-CONTAINING PROTEIN 13"/>
    <property type="match status" value="1"/>
</dbReference>
<reference evidence="3 4" key="1">
    <citation type="submission" date="2023-05" db="EMBL/GenBank/DDBJ databases">
        <title>B98-5 Cell Line De Novo Hybrid Assembly: An Optical Mapping Approach.</title>
        <authorList>
            <person name="Kananen K."/>
            <person name="Auerbach J.A."/>
            <person name="Kautto E."/>
            <person name="Blachly J.S."/>
        </authorList>
    </citation>
    <scope>NUCLEOTIDE SEQUENCE [LARGE SCALE GENOMIC DNA]</scope>
    <source>
        <strain evidence="3">B95-8</strain>
        <tissue evidence="3">Cell line</tissue>
    </source>
</reference>
<dbReference type="EMBL" id="JASSZA010000005">
    <property type="protein sequence ID" value="KAK2110927.1"/>
    <property type="molecule type" value="Genomic_DNA"/>
</dbReference>
<keyword evidence="4" id="KW-1185">Reference proteome</keyword>
<evidence type="ECO:0000256" key="1">
    <source>
        <dbReference type="ARBA" id="ARBA00022737"/>
    </source>
</evidence>